<proteinExistence type="predicted"/>
<evidence type="ECO:0000313" key="2">
    <source>
        <dbReference type="Proteomes" id="UP000026961"/>
    </source>
</evidence>
<accession>A0A0D9ZV72</accession>
<protein>
    <submittedName>
        <fullName evidence="1">Uncharacterized protein</fullName>
    </submittedName>
</protein>
<dbReference type="EnsemblPlants" id="OGLUM05G05980.1">
    <property type="protein sequence ID" value="OGLUM05G05980.1"/>
    <property type="gene ID" value="OGLUM05G05980"/>
</dbReference>
<reference evidence="1" key="1">
    <citation type="submission" date="2015-04" db="UniProtKB">
        <authorList>
            <consortium name="EnsemblPlants"/>
        </authorList>
    </citation>
    <scope>IDENTIFICATION</scope>
</reference>
<dbReference type="HOGENOM" id="CLU_2562071_0_0_1"/>
<keyword evidence="2" id="KW-1185">Reference proteome</keyword>
<organism evidence="1">
    <name type="scientific">Oryza glumipatula</name>
    <dbReference type="NCBI Taxonomy" id="40148"/>
    <lineage>
        <taxon>Eukaryota</taxon>
        <taxon>Viridiplantae</taxon>
        <taxon>Streptophyta</taxon>
        <taxon>Embryophyta</taxon>
        <taxon>Tracheophyta</taxon>
        <taxon>Spermatophyta</taxon>
        <taxon>Magnoliopsida</taxon>
        <taxon>Liliopsida</taxon>
        <taxon>Poales</taxon>
        <taxon>Poaceae</taxon>
        <taxon>BOP clade</taxon>
        <taxon>Oryzoideae</taxon>
        <taxon>Oryzeae</taxon>
        <taxon>Oryzinae</taxon>
        <taxon>Oryza</taxon>
    </lineage>
</organism>
<name>A0A0D9ZV72_9ORYZ</name>
<dbReference type="Proteomes" id="UP000026961">
    <property type="component" value="Chromosome 5"/>
</dbReference>
<dbReference type="Gramene" id="OGLUM05G05980.1">
    <property type="protein sequence ID" value="OGLUM05G05980.1"/>
    <property type="gene ID" value="OGLUM05G05980"/>
</dbReference>
<sequence length="82" mass="9202">MLKKRFLPRRALTTSPRWSPFQACGGDAIAMATATALDMATGGDLMRMQLVLAKFVHLVPLLVWGWLELKKKTDREDGENDN</sequence>
<evidence type="ECO:0000313" key="1">
    <source>
        <dbReference type="EnsemblPlants" id="OGLUM05G05980.1"/>
    </source>
</evidence>
<reference evidence="1" key="2">
    <citation type="submission" date="2018-05" db="EMBL/GenBank/DDBJ databases">
        <title>OgluRS3 (Oryza glumaepatula Reference Sequence Version 3).</title>
        <authorList>
            <person name="Zhang J."/>
            <person name="Kudrna D."/>
            <person name="Lee S."/>
            <person name="Talag J."/>
            <person name="Welchert J."/>
            <person name="Wing R.A."/>
        </authorList>
    </citation>
    <scope>NUCLEOTIDE SEQUENCE [LARGE SCALE GENOMIC DNA]</scope>
</reference>
<dbReference type="AlphaFoldDB" id="A0A0D9ZV72"/>